<proteinExistence type="predicted"/>
<keyword evidence="1" id="KW-0175">Coiled coil</keyword>
<feature type="region of interest" description="Disordered" evidence="2">
    <location>
        <begin position="673"/>
        <end position="709"/>
    </location>
</feature>
<evidence type="ECO:0000256" key="2">
    <source>
        <dbReference type="SAM" id="MobiDB-lite"/>
    </source>
</evidence>
<evidence type="ECO:0000313" key="5">
    <source>
        <dbReference type="Proteomes" id="UP000273001"/>
    </source>
</evidence>
<reference evidence="4 5" key="1">
    <citation type="submission" date="2018-09" db="EMBL/GenBank/DDBJ databases">
        <authorList>
            <person name="Li J."/>
        </authorList>
    </citation>
    <scope>NUCLEOTIDE SEQUENCE [LARGE SCALE GENOMIC DNA]</scope>
    <source>
        <strain evidence="4 5">2129</strain>
    </source>
</reference>
<accession>A0ABN5PU01</accession>
<evidence type="ECO:0000256" key="1">
    <source>
        <dbReference type="SAM" id="Coils"/>
    </source>
</evidence>
<keyword evidence="3" id="KW-0732">Signal</keyword>
<dbReference type="Gene3D" id="3.10.310.50">
    <property type="match status" value="1"/>
</dbReference>
<protein>
    <submittedName>
        <fullName evidence="4">TPM domain-containing protein</fullName>
    </submittedName>
</protein>
<dbReference type="Proteomes" id="UP000273001">
    <property type="component" value="Chromosome"/>
</dbReference>
<keyword evidence="5" id="KW-1185">Reference proteome</keyword>
<feature type="coiled-coil region" evidence="1">
    <location>
        <begin position="525"/>
        <end position="555"/>
    </location>
</feature>
<evidence type="ECO:0000313" key="4">
    <source>
        <dbReference type="EMBL" id="AYD90455.1"/>
    </source>
</evidence>
<feature type="chain" id="PRO_5046294872" evidence="3">
    <location>
        <begin position="38"/>
        <end position="709"/>
    </location>
</feature>
<name>A0ABN5PU01_9ACTO</name>
<dbReference type="RefSeq" id="WP_120205339.1">
    <property type="nucleotide sequence ID" value="NZ_CP032514.1"/>
</dbReference>
<feature type="signal peptide" evidence="3">
    <location>
        <begin position="1"/>
        <end position="37"/>
    </location>
</feature>
<dbReference type="EMBL" id="CP032514">
    <property type="protein sequence ID" value="AYD90455.1"/>
    <property type="molecule type" value="Genomic_DNA"/>
</dbReference>
<sequence length="709" mass="71569">MPHTLPSPARALTLLTACGLLLAGGLAVPASALTAPAADLAGTRAALSALPALPGLPAYDTGYPLSSDASGSPTILTSHVTDELGILDRSAAEDVVARMASDYGVGLWVLTVSDSGRSAADLASAVLEESGLGEDAAVLVVNIPSDNPSARTYSFQTTAATSRISDSQLDRIDDALRQALSKQRYDAAVASIPESMSASGSVSPAVVSLGVGALAVGGGAAAWAAVRRRRRSPGAASATSAGTRGEGQPDALSLEELRVRAGSALVDADDTVRSAAEELSYAQAQFGLSATDAFTAALDRAREHVARSFELRQRLDDEIPETEAQQRQMSTEILGRCEAAVEEIRVQAEAFSQRRGIEASLPTSIAETTQRADETEQSITVAESLLVTLHAAYPQPSLSSVSQAPEQARRLLAAGRTALEQARSSVEQGQNVAAVEQVRIAQGAIAQAGDLAAQVTTARERLQGAGKALEAAIASISSDLVDAQRLADAVPEATLRPLVDDAQAAVEEGRAASGPTPSADPLAALDHLERAEAAIDAALASAREQEENISRARASVGSRLSRLGSQVEAVTAYITTHRGVVGASARTALSEASRHASAASAVQEADPVAALAEVAAGEPLVAQAQALAEADVRGGSGPSGSFGGPGADALGALVLGGILFGGGSGPRRYGGWGAPGPRPGAGFGGGGGFRGRGGGFGGGSGSRGRGGGF</sequence>
<organism evidence="4 5">
    <name type="scientific">Actinomyces lilanjuaniae</name>
    <dbReference type="NCBI Taxonomy" id="2321394"/>
    <lineage>
        <taxon>Bacteria</taxon>
        <taxon>Bacillati</taxon>
        <taxon>Actinomycetota</taxon>
        <taxon>Actinomycetes</taxon>
        <taxon>Actinomycetales</taxon>
        <taxon>Actinomycetaceae</taxon>
        <taxon>Actinomyces</taxon>
    </lineage>
</organism>
<evidence type="ECO:0000256" key="3">
    <source>
        <dbReference type="SAM" id="SignalP"/>
    </source>
</evidence>
<gene>
    <name evidence="4" type="ORF">D5R93_11430</name>
</gene>